<dbReference type="AlphaFoldDB" id="A0A392VKU0"/>
<proteinExistence type="predicted"/>
<keyword evidence="2" id="KW-1185">Reference proteome</keyword>
<keyword evidence="1" id="KW-0489">Methyltransferase</keyword>
<sequence length="39" mass="4516">MVVLRKLAFGEDPNNVNLDTADIWVQVHQLPYGFMNEQI</sequence>
<feature type="non-terminal residue" evidence="1">
    <location>
        <position position="39"/>
    </location>
</feature>
<evidence type="ECO:0000313" key="1">
    <source>
        <dbReference type="EMBL" id="MCI87010.1"/>
    </source>
</evidence>
<evidence type="ECO:0000313" key="2">
    <source>
        <dbReference type="Proteomes" id="UP000265520"/>
    </source>
</evidence>
<keyword evidence="1" id="KW-0808">Transferase</keyword>
<accession>A0A392VKU0</accession>
<dbReference type="Proteomes" id="UP000265520">
    <property type="component" value="Unassembled WGS sequence"/>
</dbReference>
<dbReference type="EMBL" id="LXQA011155267">
    <property type="protein sequence ID" value="MCI87010.1"/>
    <property type="molecule type" value="Genomic_DNA"/>
</dbReference>
<comment type="caution">
    <text evidence="1">The sequence shown here is derived from an EMBL/GenBank/DDBJ whole genome shotgun (WGS) entry which is preliminary data.</text>
</comment>
<reference evidence="1 2" key="1">
    <citation type="journal article" date="2018" name="Front. Plant Sci.">
        <title>Red Clover (Trifolium pratense) and Zigzag Clover (T. medium) - A Picture of Genomic Similarities and Differences.</title>
        <authorList>
            <person name="Dluhosova J."/>
            <person name="Istvanek J."/>
            <person name="Nedelnik J."/>
            <person name="Repkova J."/>
        </authorList>
    </citation>
    <scope>NUCLEOTIDE SEQUENCE [LARGE SCALE GENOMIC DNA]</scope>
    <source>
        <strain evidence="2">cv. 10/8</strain>
        <tissue evidence="1">Leaf</tissue>
    </source>
</reference>
<name>A0A392VKU0_9FABA</name>
<dbReference type="GO" id="GO:0032259">
    <property type="term" value="P:methylation"/>
    <property type="evidence" value="ECO:0007669"/>
    <property type="project" value="UniProtKB-KW"/>
</dbReference>
<organism evidence="1 2">
    <name type="scientific">Trifolium medium</name>
    <dbReference type="NCBI Taxonomy" id="97028"/>
    <lineage>
        <taxon>Eukaryota</taxon>
        <taxon>Viridiplantae</taxon>
        <taxon>Streptophyta</taxon>
        <taxon>Embryophyta</taxon>
        <taxon>Tracheophyta</taxon>
        <taxon>Spermatophyta</taxon>
        <taxon>Magnoliopsida</taxon>
        <taxon>eudicotyledons</taxon>
        <taxon>Gunneridae</taxon>
        <taxon>Pentapetalae</taxon>
        <taxon>rosids</taxon>
        <taxon>fabids</taxon>
        <taxon>Fabales</taxon>
        <taxon>Fabaceae</taxon>
        <taxon>Papilionoideae</taxon>
        <taxon>50 kb inversion clade</taxon>
        <taxon>NPAAA clade</taxon>
        <taxon>Hologalegina</taxon>
        <taxon>IRL clade</taxon>
        <taxon>Trifolieae</taxon>
        <taxon>Trifolium</taxon>
    </lineage>
</organism>
<dbReference type="GO" id="GO:0008168">
    <property type="term" value="F:methyltransferase activity"/>
    <property type="evidence" value="ECO:0007669"/>
    <property type="project" value="UniProtKB-KW"/>
</dbReference>
<protein>
    <submittedName>
        <fullName evidence="1">Histone-lysine N-methyltransferase ATXR2</fullName>
    </submittedName>
</protein>